<proteinExistence type="inferred from homology"/>
<name>A0A558HNV0_9GAMM</name>
<evidence type="ECO:0000256" key="2">
    <source>
        <dbReference type="ARBA" id="ARBA00037999"/>
    </source>
</evidence>
<evidence type="ECO:0000313" key="6">
    <source>
        <dbReference type="EMBL" id="TVU70748.1"/>
    </source>
</evidence>
<comment type="caution">
    <text evidence="6">The sequence shown here is derived from an EMBL/GenBank/DDBJ whole genome shotgun (WGS) entry which is preliminary data.</text>
</comment>
<dbReference type="RefSeq" id="WP_088743000.1">
    <property type="nucleotide sequence ID" value="NZ_CAWOWR010000107.1"/>
</dbReference>
<organism evidence="6 7">
    <name type="scientific">Cobetia crustatorum</name>
    <dbReference type="NCBI Taxonomy" id="553385"/>
    <lineage>
        <taxon>Bacteria</taxon>
        <taxon>Pseudomonadati</taxon>
        <taxon>Pseudomonadota</taxon>
        <taxon>Gammaproteobacteria</taxon>
        <taxon>Oceanospirillales</taxon>
        <taxon>Halomonadaceae</taxon>
        <taxon>Cobetia</taxon>
    </lineage>
</organism>
<dbReference type="GO" id="GO:0000271">
    <property type="term" value="P:polysaccharide biosynthetic process"/>
    <property type="evidence" value="ECO:0007669"/>
    <property type="project" value="TreeGrafter"/>
</dbReference>
<reference evidence="6 7" key="1">
    <citation type="submission" date="2019-07" db="EMBL/GenBank/DDBJ databases">
        <title>Diversity of Bacteria from Kongsfjorden, Arctic.</title>
        <authorList>
            <person name="Yu Y."/>
        </authorList>
    </citation>
    <scope>NUCLEOTIDE SEQUENCE [LARGE SCALE GENOMIC DNA]</scope>
    <source>
        <strain evidence="6 7">SM1923</strain>
    </source>
</reference>
<dbReference type="Gene3D" id="3.40.640.10">
    <property type="entry name" value="Type I PLP-dependent aspartate aminotransferase-like (Major domain)"/>
    <property type="match status" value="1"/>
</dbReference>
<gene>
    <name evidence="6" type="ORF">FQP86_09080</name>
</gene>
<dbReference type="GO" id="GO:0030170">
    <property type="term" value="F:pyridoxal phosphate binding"/>
    <property type="evidence" value="ECO:0007669"/>
    <property type="project" value="TreeGrafter"/>
</dbReference>
<evidence type="ECO:0000256" key="5">
    <source>
        <dbReference type="RuleBase" id="RU004508"/>
    </source>
</evidence>
<dbReference type="CDD" id="cd00616">
    <property type="entry name" value="AHBA_syn"/>
    <property type="match status" value="1"/>
</dbReference>
<keyword evidence="6" id="KW-0808">Transferase</keyword>
<protein>
    <submittedName>
        <fullName evidence="6">DegT/DnrJ/EryC1/StrS family aminotransferase</fullName>
    </submittedName>
</protein>
<sequence>MITVTRPYFPERQNFDRYVDAIFERRWLTNHGPLEQELTKRLETYLGVKNLLLVSNGTLALQIAYRALGIARMPGLYEPAEVITTPFTFIATASSLKWEGMQPVFTDIDPATLCLDPANIDAAITPRTRAIAPVHVFGNACDVEAIDALGEARGLKVIYDGAHAFGATYRGRSLLSYGDASTLSFHATKLFHSIEGGAIIFKRKEDLERARKMINFGITGPECIEELGINAKMNEFQAAMGLCVLDEIEVNLESRALVWHAYAQALRGNVQLQTRRIGASLNYAYFPVILESESVLLDVMQRLEQEGFMARRYFCPSLESLAFLGRPAAEHQEEDFSTPRIFHSKDIASRILCLPLYAGLEVSEILAAVRIVVDRHVKAA</sequence>
<dbReference type="InterPro" id="IPR015421">
    <property type="entry name" value="PyrdxlP-dep_Trfase_major"/>
</dbReference>
<dbReference type="AlphaFoldDB" id="A0A558HNV0"/>
<dbReference type="InterPro" id="IPR015424">
    <property type="entry name" value="PyrdxlP-dep_Trfase"/>
</dbReference>
<dbReference type="SUPFAM" id="SSF53383">
    <property type="entry name" value="PLP-dependent transferases"/>
    <property type="match status" value="1"/>
</dbReference>
<dbReference type="InterPro" id="IPR000653">
    <property type="entry name" value="DegT/StrS_aminotransferase"/>
</dbReference>
<dbReference type="PANTHER" id="PTHR30244">
    <property type="entry name" value="TRANSAMINASE"/>
    <property type="match status" value="1"/>
</dbReference>
<dbReference type="Pfam" id="PF01041">
    <property type="entry name" value="DegT_DnrJ_EryC1"/>
    <property type="match status" value="1"/>
</dbReference>
<dbReference type="GO" id="GO:0008483">
    <property type="term" value="F:transaminase activity"/>
    <property type="evidence" value="ECO:0007669"/>
    <property type="project" value="UniProtKB-KW"/>
</dbReference>
<keyword evidence="7" id="KW-1185">Reference proteome</keyword>
<feature type="modified residue" description="N6-(pyridoxal phosphate)lysine" evidence="4">
    <location>
        <position position="189"/>
    </location>
</feature>
<dbReference type="PIRSF" id="PIRSF000390">
    <property type="entry name" value="PLP_StrS"/>
    <property type="match status" value="1"/>
</dbReference>
<evidence type="ECO:0000256" key="4">
    <source>
        <dbReference type="PIRSR" id="PIRSR000390-2"/>
    </source>
</evidence>
<evidence type="ECO:0000313" key="7">
    <source>
        <dbReference type="Proteomes" id="UP000319941"/>
    </source>
</evidence>
<keyword evidence="6" id="KW-0032">Aminotransferase</keyword>
<comment type="similarity">
    <text evidence="2 5">Belongs to the DegT/DnrJ/EryC1 family.</text>
</comment>
<accession>A0A558HNV0</accession>
<feature type="active site" description="Proton acceptor" evidence="3">
    <location>
        <position position="189"/>
    </location>
</feature>
<keyword evidence="1 4" id="KW-0663">Pyridoxal phosphate</keyword>
<evidence type="ECO:0000256" key="1">
    <source>
        <dbReference type="ARBA" id="ARBA00022898"/>
    </source>
</evidence>
<dbReference type="Proteomes" id="UP000319941">
    <property type="component" value="Unassembled WGS sequence"/>
</dbReference>
<dbReference type="OrthoDB" id="9804264at2"/>
<dbReference type="EMBL" id="VNFH01000005">
    <property type="protein sequence ID" value="TVU70748.1"/>
    <property type="molecule type" value="Genomic_DNA"/>
</dbReference>
<dbReference type="PANTHER" id="PTHR30244:SF9">
    <property type="entry name" value="PROTEIN RV3402C"/>
    <property type="match status" value="1"/>
</dbReference>
<evidence type="ECO:0000256" key="3">
    <source>
        <dbReference type="PIRSR" id="PIRSR000390-1"/>
    </source>
</evidence>